<dbReference type="InterPro" id="IPR036390">
    <property type="entry name" value="WH_DNA-bd_sf"/>
</dbReference>
<dbReference type="InterPro" id="IPR018309">
    <property type="entry name" value="Tscrpt_reg_PadR_C"/>
</dbReference>
<dbReference type="Gene3D" id="1.10.10.10">
    <property type="entry name" value="Winged helix-like DNA-binding domain superfamily/Winged helix DNA-binding domain"/>
    <property type="match status" value="1"/>
</dbReference>
<accession>A0A563DZR7</accession>
<sequence length="188" mass="21521">MSLSQAILVSLAERAASGYDLTRRFDKSIGFFWRATHQQIYRVLARMQAEGLVDVTVEPGEGRPDRRVYHLTDEGRARLKEWTREPTAREQVRSEFAVKVRAMPFGDRDAVIDDIRRQRGLHAEQLDYYLADEALHFPEPGRVAEADLPAWLVLRGGIRQEQSYVAWCDEMLAVLDRTTEPTHTPIAG</sequence>
<dbReference type="SUPFAM" id="SSF46785">
    <property type="entry name" value="Winged helix' DNA-binding domain"/>
    <property type="match status" value="1"/>
</dbReference>
<dbReference type="EMBL" id="VCQV01000019">
    <property type="protein sequence ID" value="TWP35463.1"/>
    <property type="molecule type" value="Genomic_DNA"/>
</dbReference>
<evidence type="ECO:0000313" key="4">
    <source>
        <dbReference type="Proteomes" id="UP000320244"/>
    </source>
</evidence>
<evidence type="ECO:0000259" key="1">
    <source>
        <dbReference type="Pfam" id="PF03551"/>
    </source>
</evidence>
<feature type="domain" description="Transcription regulator PadR N-terminal" evidence="1">
    <location>
        <begin position="7"/>
        <end position="81"/>
    </location>
</feature>
<dbReference type="Gene3D" id="6.10.140.190">
    <property type="match status" value="1"/>
</dbReference>
<dbReference type="Pfam" id="PF10400">
    <property type="entry name" value="Vir_act_alpha_C"/>
    <property type="match status" value="1"/>
</dbReference>
<reference evidence="3 4" key="2">
    <citation type="submission" date="2019-08" db="EMBL/GenBank/DDBJ databases">
        <title>Jejuicoccus antrihumi gen. nov., sp. nov., a new member of the family Dermacoccaceae isolated from a cave.</title>
        <authorList>
            <person name="Schumann P."/>
            <person name="Kim I.S."/>
        </authorList>
    </citation>
    <scope>NUCLEOTIDE SEQUENCE [LARGE SCALE GENOMIC DNA]</scope>
    <source>
        <strain evidence="3 4">C5-26</strain>
    </source>
</reference>
<dbReference type="InterPro" id="IPR005149">
    <property type="entry name" value="Tscrpt_reg_PadR_N"/>
</dbReference>
<name>A0A563DZR7_9MICO</name>
<dbReference type="OrthoDB" id="3186544at2"/>
<dbReference type="AlphaFoldDB" id="A0A563DZR7"/>
<dbReference type="Proteomes" id="UP000320244">
    <property type="component" value="Unassembled WGS sequence"/>
</dbReference>
<dbReference type="InterPro" id="IPR036388">
    <property type="entry name" value="WH-like_DNA-bd_sf"/>
</dbReference>
<gene>
    <name evidence="3" type="ORF">FGL98_13920</name>
</gene>
<dbReference type="PANTHER" id="PTHR43252:SF4">
    <property type="entry name" value="TRANSCRIPTIONAL REGULATORY PROTEIN"/>
    <property type="match status" value="1"/>
</dbReference>
<keyword evidence="4" id="KW-1185">Reference proteome</keyword>
<reference evidence="3 4" key="1">
    <citation type="submission" date="2019-05" db="EMBL/GenBank/DDBJ databases">
        <authorList>
            <person name="Lee S.D."/>
        </authorList>
    </citation>
    <scope>NUCLEOTIDE SEQUENCE [LARGE SCALE GENOMIC DNA]</scope>
    <source>
        <strain evidence="3 4">C5-26</strain>
    </source>
</reference>
<evidence type="ECO:0000313" key="3">
    <source>
        <dbReference type="EMBL" id="TWP35463.1"/>
    </source>
</evidence>
<dbReference type="Pfam" id="PF03551">
    <property type="entry name" value="PadR"/>
    <property type="match status" value="1"/>
</dbReference>
<feature type="domain" description="Transcription regulator PadR C-terminal" evidence="2">
    <location>
        <begin position="92"/>
        <end position="176"/>
    </location>
</feature>
<dbReference type="RefSeq" id="WP_146317432.1">
    <property type="nucleotide sequence ID" value="NZ_VCQV01000019.1"/>
</dbReference>
<evidence type="ECO:0000259" key="2">
    <source>
        <dbReference type="Pfam" id="PF10400"/>
    </source>
</evidence>
<comment type="caution">
    <text evidence="3">The sequence shown here is derived from an EMBL/GenBank/DDBJ whole genome shotgun (WGS) entry which is preliminary data.</text>
</comment>
<proteinExistence type="predicted"/>
<protein>
    <submittedName>
        <fullName evidence="3">PadR family transcriptional regulator</fullName>
    </submittedName>
</protein>
<organism evidence="3 4">
    <name type="scientific">Leekyejoonella antrihumi</name>
    <dbReference type="NCBI Taxonomy" id="1660198"/>
    <lineage>
        <taxon>Bacteria</taxon>
        <taxon>Bacillati</taxon>
        <taxon>Actinomycetota</taxon>
        <taxon>Actinomycetes</taxon>
        <taxon>Micrococcales</taxon>
        <taxon>Dermacoccaceae</taxon>
        <taxon>Leekyejoonella</taxon>
    </lineage>
</organism>
<dbReference type="PANTHER" id="PTHR43252">
    <property type="entry name" value="TRANSCRIPTIONAL REGULATOR YQJI"/>
    <property type="match status" value="1"/>
</dbReference>